<dbReference type="SUPFAM" id="SSF55729">
    <property type="entry name" value="Acyl-CoA N-acyltransferases (Nat)"/>
    <property type="match status" value="1"/>
</dbReference>
<dbReference type="PANTHER" id="PTHR43792">
    <property type="entry name" value="GNAT FAMILY, PUTATIVE (AFU_ORTHOLOGUE AFUA_3G00765)-RELATED-RELATED"/>
    <property type="match status" value="1"/>
</dbReference>
<dbReference type="EMBL" id="JACFYF010000001">
    <property type="protein sequence ID" value="MBA5761008.1"/>
    <property type="molecule type" value="Genomic_DNA"/>
</dbReference>
<dbReference type="GO" id="GO:0016747">
    <property type="term" value="F:acyltransferase activity, transferring groups other than amino-acyl groups"/>
    <property type="evidence" value="ECO:0007669"/>
    <property type="project" value="InterPro"/>
</dbReference>
<reference evidence="2 3" key="1">
    <citation type="submission" date="2020-07" db="EMBL/GenBank/DDBJ databases">
        <title>Vibrio marinisediminis sp. nov., isolated from marine sediment.</title>
        <authorList>
            <person name="Ji X."/>
        </authorList>
    </citation>
    <scope>NUCLEOTIDE SEQUENCE [LARGE SCALE GENOMIC DNA]</scope>
    <source>
        <strain evidence="2 3">404</strain>
    </source>
</reference>
<dbReference type="InterPro" id="IPR000182">
    <property type="entry name" value="GNAT_dom"/>
</dbReference>
<dbReference type="RefSeq" id="WP_182105829.1">
    <property type="nucleotide sequence ID" value="NZ_JACFYF010000001.1"/>
</dbReference>
<sequence>MEITTARLKLVPMTEQHWQLFYNLHTDLEVTSLCFDPPSIEEIQAKFQARLNHWTKDVSSWLCLVVINKANNLPVGITGFLYEDDIAQVGYLFLPQYYGNQYATESLNALLKWAISEHSIHQFKAVVTEGNAASERVLVKCGFKLINIVPEAFEINGKNYSDFVYQYNSSP</sequence>
<evidence type="ECO:0000313" key="2">
    <source>
        <dbReference type="EMBL" id="MBA5761008.1"/>
    </source>
</evidence>
<keyword evidence="3" id="KW-1185">Reference proteome</keyword>
<protein>
    <submittedName>
        <fullName evidence="2">GNAT family N-acetyltransferase</fullName>
    </submittedName>
</protein>
<name>A0A7W2FMV1_9VIBR</name>
<dbReference type="Proteomes" id="UP000571701">
    <property type="component" value="Unassembled WGS sequence"/>
</dbReference>
<evidence type="ECO:0000313" key="3">
    <source>
        <dbReference type="Proteomes" id="UP000571701"/>
    </source>
</evidence>
<gene>
    <name evidence="2" type="ORF">H2O73_01535</name>
</gene>
<evidence type="ECO:0000259" key="1">
    <source>
        <dbReference type="PROSITE" id="PS51186"/>
    </source>
</evidence>
<dbReference type="Gene3D" id="3.40.630.30">
    <property type="match status" value="1"/>
</dbReference>
<feature type="domain" description="N-acetyltransferase" evidence="1">
    <location>
        <begin position="8"/>
        <end position="170"/>
    </location>
</feature>
<dbReference type="Pfam" id="PF13302">
    <property type="entry name" value="Acetyltransf_3"/>
    <property type="match status" value="1"/>
</dbReference>
<proteinExistence type="predicted"/>
<organism evidence="2 3">
    <name type="scientific">Vibrio marinisediminis</name>
    <dbReference type="NCBI Taxonomy" id="2758441"/>
    <lineage>
        <taxon>Bacteria</taxon>
        <taxon>Pseudomonadati</taxon>
        <taxon>Pseudomonadota</taxon>
        <taxon>Gammaproteobacteria</taxon>
        <taxon>Vibrionales</taxon>
        <taxon>Vibrionaceae</taxon>
        <taxon>Vibrio</taxon>
    </lineage>
</organism>
<dbReference type="PANTHER" id="PTHR43792:SF1">
    <property type="entry name" value="N-ACETYLTRANSFERASE DOMAIN-CONTAINING PROTEIN"/>
    <property type="match status" value="1"/>
</dbReference>
<dbReference type="PROSITE" id="PS51186">
    <property type="entry name" value="GNAT"/>
    <property type="match status" value="1"/>
</dbReference>
<accession>A0A7W2FMV1</accession>
<dbReference type="InterPro" id="IPR051531">
    <property type="entry name" value="N-acetyltransferase"/>
</dbReference>
<dbReference type="InterPro" id="IPR016181">
    <property type="entry name" value="Acyl_CoA_acyltransferase"/>
</dbReference>
<keyword evidence="2" id="KW-0808">Transferase</keyword>
<comment type="caution">
    <text evidence="2">The sequence shown here is derived from an EMBL/GenBank/DDBJ whole genome shotgun (WGS) entry which is preliminary data.</text>
</comment>
<dbReference type="AlphaFoldDB" id="A0A7W2FMV1"/>